<keyword evidence="1 3" id="KW-0238">DNA-binding</keyword>
<feature type="region of interest" description="Disordered" evidence="4">
    <location>
        <begin position="350"/>
        <end position="375"/>
    </location>
</feature>
<feature type="compositionally biased region" description="Pro residues" evidence="4">
    <location>
        <begin position="171"/>
        <end position="182"/>
    </location>
</feature>
<dbReference type="Gene3D" id="1.10.30.10">
    <property type="entry name" value="High mobility group box domain"/>
    <property type="match status" value="1"/>
</dbReference>
<organism evidence="6 7">
    <name type="scientific">Mycena sanguinolenta</name>
    <dbReference type="NCBI Taxonomy" id="230812"/>
    <lineage>
        <taxon>Eukaryota</taxon>
        <taxon>Fungi</taxon>
        <taxon>Dikarya</taxon>
        <taxon>Basidiomycota</taxon>
        <taxon>Agaricomycotina</taxon>
        <taxon>Agaricomycetes</taxon>
        <taxon>Agaricomycetidae</taxon>
        <taxon>Agaricales</taxon>
        <taxon>Marasmiineae</taxon>
        <taxon>Mycenaceae</taxon>
        <taxon>Mycena</taxon>
    </lineage>
</organism>
<dbReference type="AlphaFoldDB" id="A0A8H6YI49"/>
<keyword evidence="2" id="KW-0804">Transcription</keyword>
<evidence type="ECO:0000256" key="2">
    <source>
        <dbReference type="ARBA" id="ARBA00023163"/>
    </source>
</evidence>
<dbReference type="GO" id="GO:0000978">
    <property type="term" value="F:RNA polymerase II cis-regulatory region sequence-specific DNA binding"/>
    <property type="evidence" value="ECO:0007669"/>
    <property type="project" value="TreeGrafter"/>
</dbReference>
<feature type="region of interest" description="Disordered" evidence="4">
    <location>
        <begin position="30"/>
        <end position="136"/>
    </location>
</feature>
<feature type="compositionally biased region" description="Low complexity" evidence="4">
    <location>
        <begin position="151"/>
        <end position="170"/>
    </location>
</feature>
<feature type="compositionally biased region" description="Low complexity" evidence="4">
    <location>
        <begin position="359"/>
        <end position="375"/>
    </location>
</feature>
<dbReference type="InterPro" id="IPR050140">
    <property type="entry name" value="SRY-related_HMG-box_TF-like"/>
</dbReference>
<dbReference type="OrthoDB" id="6247875at2759"/>
<dbReference type="PANTHER" id="PTHR10270">
    <property type="entry name" value="SOX TRANSCRIPTION FACTOR"/>
    <property type="match status" value="1"/>
</dbReference>
<proteinExistence type="predicted"/>
<gene>
    <name evidence="6" type="ORF">MSAN_01205900</name>
</gene>
<dbReference type="PANTHER" id="PTHR10270:SF161">
    <property type="entry name" value="SEX-DETERMINING REGION Y PROTEIN"/>
    <property type="match status" value="1"/>
</dbReference>
<feature type="domain" description="HMG box" evidence="5">
    <location>
        <begin position="132"/>
        <end position="228"/>
    </location>
</feature>
<dbReference type="CDD" id="cd01389">
    <property type="entry name" value="HMG-box_ROX1-like"/>
    <property type="match status" value="1"/>
</dbReference>
<keyword evidence="3" id="KW-0539">Nucleus</keyword>
<feature type="compositionally biased region" description="Basic and acidic residues" evidence="4">
    <location>
        <begin position="213"/>
        <end position="224"/>
    </location>
</feature>
<feature type="DNA-binding region" description="HMG box" evidence="3">
    <location>
        <begin position="132"/>
        <end position="228"/>
    </location>
</feature>
<feature type="compositionally biased region" description="Basic and acidic residues" evidence="4">
    <location>
        <begin position="119"/>
        <end position="136"/>
    </location>
</feature>
<protein>
    <submittedName>
        <fullName evidence="6">Repressor ROX1</fullName>
    </submittedName>
</protein>
<dbReference type="SUPFAM" id="SSF47095">
    <property type="entry name" value="HMG-box"/>
    <property type="match status" value="1"/>
</dbReference>
<dbReference type="GO" id="GO:0001228">
    <property type="term" value="F:DNA-binding transcription activator activity, RNA polymerase II-specific"/>
    <property type="evidence" value="ECO:0007669"/>
    <property type="project" value="TreeGrafter"/>
</dbReference>
<comment type="caution">
    <text evidence="6">The sequence shown here is derived from an EMBL/GenBank/DDBJ whole genome shotgun (WGS) entry which is preliminary data.</text>
</comment>
<dbReference type="Pfam" id="PF00505">
    <property type="entry name" value="HMG_box"/>
    <property type="match status" value="1"/>
</dbReference>
<accession>A0A8H6YI49</accession>
<feature type="region of interest" description="Disordered" evidence="4">
    <location>
        <begin position="213"/>
        <end position="251"/>
    </location>
</feature>
<dbReference type="GO" id="GO:0030154">
    <property type="term" value="P:cell differentiation"/>
    <property type="evidence" value="ECO:0007669"/>
    <property type="project" value="TreeGrafter"/>
</dbReference>
<feature type="compositionally biased region" description="Polar residues" evidence="4">
    <location>
        <begin position="36"/>
        <end position="48"/>
    </location>
</feature>
<evidence type="ECO:0000313" key="6">
    <source>
        <dbReference type="EMBL" id="KAF7358669.1"/>
    </source>
</evidence>
<evidence type="ECO:0000259" key="5">
    <source>
        <dbReference type="PROSITE" id="PS50118"/>
    </source>
</evidence>
<dbReference type="InterPro" id="IPR036910">
    <property type="entry name" value="HMG_box_dom_sf"/>
</dbReference>
<dbReference type="EMBL" id="JACAZH010000009">
    <property type="protein sequence ID" value="KAF7358669.1"/>
    <property type="molecule type" value="Genomic_DNA"/>
</dbReference>
<feature type="compositionally biased region" description="Low complexity" evidence="4">
    <location>
        <begin position="54"/>
        <end position="74"/>
    </location>
</feature>
<evidence type="ECO:0000313" key="7">
    <source>
        <dbReference type="Proteomes" id="UP000623467"/>
    </source>
</evidence>
<dbReference type="PROSITE" id="PS50118">
    <property type="entry name" value="HMG_BOX_2"/>
    <property type="match status" value="1"/>
</dbReference>
<reference evidence="6" key="1">
    <citation type="submission" date="2020-05" db="EMBL/GenBank/DDBJ databases">
        <title>Mycena genomes resolve the evolution of fungal bioluminescence.</title>
        <authorList>
            <person name="Tsai I.J."/>
        </authorList>
    </citation>
    <scope>NUCLEOTIDE SEQUENCE</scope>
    <source>
        <strain evidence="6">160909Yilan</strain>
    </source>
</reference>
<evidence type="ECO:0000256" key="4">
    <source>
        <dbReference type="SAM" id="MobiDB-lite"/>
    </source>
</evidence>
<sequence>MPALRTRATHPAARSIGIAIKNAPLPGLEIIAPTPRTGTFPPTHSLSDNDPYCSPSHSPLESSMPSPSTPLSSPDGQRHFSAPPLPAFTRTVFPISEPQSPSPVRPALRQNSSSGGTPTEERRPKKGDEDYVKRPENSFILFRRHCSQDIAAASASPSNAPSPAASSSSAPSPPAASTPPPGKKYRQADLSRIISQRWKALTSEERAYWEELAQEKKREHEAKHPNYVYRPRRPKKAGSSPAPAEPEPTAFSQPPAATIAPPPSQAQVIEFVVPPAKAETLPPHQTLQVPTLENQPASAVPADSTNLMQMILQLQRGLQSYQHQYQYAGGFDYVPNANLEVNLEAHTLLSPPVDDTARSPASASSSSPDSSPSPYTPCAAFPPAVFTSASSASPSAFADVASFVGGDAQLPDSGKGEGEDGMGLGLYDPFYSSAPEFNSAPAADSWFGSSPWPSTSAPSLGQADNFDFDLSLVPGAELVFPGGESGFVLPGGCAEFGFPLAFDSGVGAFDARPSASGSALGAAGEQNMDMDTTMAVDGSEQSRDFGRSAFSFEA</sequence>
<keyword evidence="7" id="KW-1185">Reference proteome</keyword>
<evidence type="ECO:0000256" key="3">
    <source>
        <dbReference type="PROSITE-ProRule" id="PRU00267"/>
    </source>
</evidence>
<dbReference type="InterPro" id="IPR009071">
    <property type="entry name" value="HMG_box_dom"/>
</dbReference>
<dbReference type="SMART" id="SM00398">
    <property type="entry name" value="HMG"/>
    <property type="match status" value="1"/>
</dbReference>
<feature type="region of interest" description="Disordered" evidence="4">
    <location>
        <begin position="151"/>
        <end position="190"/>
    </location>
</feature>
<dbReference type="GO" id="GO:0005634">
    <property type="term" value="C:nucleus"/>
    <property type="evidence" value="ECO:0007669"/>
    <property type="project" value="UniProtKB-UniRule"/>
</dbReference>
<evidence type="ECO:0000256" key="1">
    <source>
        <dbReference type="ARBA" id="ARBA00023125"/>
    </source>
</evidence>
<name>A0A8H6YI49_9AGAR</name>
<dbReference type="Proteomes" id="UP000623467">
    <property type="component" value="Unassembled WGS sequence"/>
</dbReference>